<protein>
    <recommendedName>
        <fullName evidence="1">Ferritin-like domain-containing protein</fullName>
    </recommendedName>
</protein>
<dbReference type="Proteomes" id="UP000544110">
    <property type="component" value="Unassembled WGS sequence"/>
</dbReference>
<evidence type="ECO:0000313" key="3">
    <source>
        <dbReference type="Proteomes" id="UP000544110"/>
    </source>
</evidence>
<dbReference type="Gene3D" id="1.20.1260.10">
    <property type="match status" value="1"/>
</dbReference>
<comment type="caution">
    <text evidence="2">The sequence shown here is derived from an EMBL/GenBank/DDBJ whole genome shotgun (WGS) entry which is preliminary data.</text>
</comment>
<evidence type="ECO:0000313" key="2">
    <source>
        <dbReference type="EMBL" id="NYG55245.1"/>
    </source>
</evidence>
<dbReference type="EMBL" id="JACCAC010000001">
    <property type="protein sequence ID" value="NYG55245.1"/>
    <property type="molecule type" value="Genomic_DNA"/>
</dbReference>
<dbReference type="RefSeq" id="WP_179517727.1">
    <property type="nucleotide sequence ID" value="NZ_JACCAC010000001.1"/>
</dbReference>
<dbReference type="InterPro" id="IPR009078">
    <property type="entry name" value="Ferritin-like_SF"/>
</dbReference>
<evidence type="ECO:0000259" key="1">
    <source>
        <dbReference type="Pfam" id="PF13794"/>
    </source>
</evidence>
<dbReference type="InterPro" id="IPR059125">
    <property type="entry name" value="Ferritin_actino"/>
</dbReference>
<sequence>MPASPAEEHPVAFDDPHYRAAVVDLLGAIGYGEVSAFERLAEDAALAPTLEDKLALAAMAAAQVGHLVRLRDRLTELGADPFEAMESFRVPIDDFHRHTAPSDWHEGLVKAYVGDGLAADFYREVAAFLDAGTRELIVESLEDAGHSAFVVDRVRADIARDPRLGGRLALWGRRLMGEALTQAQRVAAERDALSALLAGGVDRPGLDLAALGRMFTRITERHAARMQELGLDS</sequence>
<feature type="domain" description="Ferritin-like" evidence="1">
    <location>
        <begin position="17"/>
        <end position="200"/>
    </location>
</feature>
<accession>A0A7Y9UV43</accession>
<gene>
    <name evidence="2" type="ORF">BJ989_001549</name>
</gene>
<dbReference type="Pfam" id="PF13794">
    <property type="entry name" value="MiaE_2"/>
    <property type="match status" value="1"/>
</dbReference>
<name>A0A7Y9UV43_9ACTN</name>
<dbReference type="SUPFAM" id="SSF47240">
    <property type="entry name" value="Ferritin-like"/>
    <property type="match status" value="1"/>
</dbReference>
<organism evidence="2 3">
    <name type="scientific">Nocardioides perillae</name>
    <dbReference type="NCBI Taxonomy" id="1119534"/>
    <lineage>
        <taxon>Bacteria</taxon>
        <taxon>Bacillati</taxon>
        <taxon>Actinomycetota</taxon>
        <taxon>Actinomycetes</taxon>
        <taxon>Propionibacteriales</taxon>
        <taxon>Nocardioidaceae</taxon>
        <taxon>Nocardioides</taxon>
    </lineage>
</organism>
<reference evidence="2 3" key="1">
    <citation type="submission" date="2020-07" db="EMBL/GenBank/DDBJ databases">
        <title>Sequencing the genomes of 1000 actinobacteria strains.</title>
        <authorList>
            <person name="Klenk H.-P."/>
        </authorList>
    </citation>
    <scope>NUCLEOTIDE SEQUENCE [LARGE SCALE GENOMIC DNA]</scope>
    <source>
        <strain evidence="2 3">DSM 24552</strain>
    </source>
</reference>
<dbReference type="CDD" id="cd00657">
    <property type="entry name" value="Ferritin_like"/>
    <property type="match status" value="1"/>
</dbReference>
<dbReference type="InterPro" id="IPR012347">
    <property type="entry name" value="Ferritin-like"/>
</dbReference>
<keyword evidence="3" id="KW-1185">Reference proteome</keyword>
<dbReference type="AlphaFoldDB" id="A0A7Y9UV43"/>
<proteinExistence type="predicted"/>